<evidence type="ECO:0000256" key="2">
    <source>
        <dbReference type="ARBA" id="ARBA00006434"/>
    </source>
</evidence>
<proteinExistence type="inferred from homology"/>
<organism evidence="13 14">
    <name type="scientific">Terrimicrobium sacchariphilum</name>
    <dbReference type="NCBI Taxonomy" id="690879"/>
    <lineage>
        <taxon>Bacteria</taxon>
        <taxon>Pseudomonadati</taxon>
        <taxon>Verrucomicrobiota</taxon>
        <taxon>Terrimicrobiia</taxon>
        <taxon>Terrimicrobiales</taxon>
        <taxon>Terrimicrobiaceae</taxon>
        <taxon>Terrimicrobium</taxon>
    </lineage>
</organism>
<evidence type="ECO:0000256" key="8">
    <source>
        <dbReference type="ARBA" id="ARBA00023065"/>
    </source>
</evidence>
<reference evidence="14" key="1">
    <citation type="journal article" date="2017" name="Genome Announc.">
        <title>Draft Genome Sequence of Terrimicrobium sacchariphilum NM-5T, a Facultative Anaerobic Soil Bacterium of the Class Spartobacteria.</title>
        <authorList>
            <person name="Qiu Y.L."/>
            <person name="Tourlousse D.M."/>
            <person name="Matsuura N."/>
            <person name="Ohashi A."/>
            <person name="Sekiguchi Y."/>
        </authorList>
    </citation>
    <scope>NUCLEOTIDE SEQUENCE [LARGE SCALE GENOMIC DNA]</scope>
    <source>
        <strain evidence="14">NM-5</strain>
    </source>
</reference>
<dbReference type="PANTHER" id="PTHR42985">
    <property type="entry name" value="SODIUM-COUPLED MONOCARBOXYLATE TRANSPORTER"/>
    <property type="match status" value="1"/>
</dbReference>
<feature type="transmembrane region" description="Helical" evidence="12">
    <location>
        <begin position="168"/>
        <end position="192"/>
    </location>
</feature>
<dbReference type="OrthoDB" id="9814523at2"/>
<keyword evidence="5 12" id="KW-0812">Transmembrane</keyword>
<dbReference type="InterPro" id="IPR038377">
    <property type="entry name" value="Na/Glc_symporter_sf"/>
</dbReference>
<dbReference type="InterPro" id="IPR001734">
    <property type="entry name" value="Na/solute_symporter"/>
</dbReference>
<keyword evidence="8" id="KW-0406">Ion transport</keyword>
<dbReference type="NCBIfam" id="TIGR00813">
    <property type="entry name" value="sss"/>
    <property type="match status" value="1"/>
</dbReference>
<comment type="similarity">
    <text evidence="2 11">Belongs to the sodium:solute symporter (SSF) (TC 2.A.21) family.</text>
</comment>
<feature type="transmembrane region" description="Helical" evidence="12">
    <location>
        <begin position="49"/>
        <end position="68"/>
    </location>
</feature>
<dbReference type="Pfam" id="PF00474">
    <property type="entry name" value="SSF"/>
    <property type="match status" value="1"/>
</dbReference>
<evidence type="ECO:0000256" key="7">
    <source>
        <dbReference type="ARBA" id="ARBA00023053"/>
    </source>
</evidence>
<feature type="transmembrane region" description="Helical" evidence="12">
    <location>
        <begin position="354"/>
        <end position="379"/>
    </location>
</feature>
<evidence type="ECO:0000256" key="6">
    <source>
        <dbReference type="ARBA" id="ARBA00022989"/>
    </source>
</evidence>
<keyword evidence="6 12" id="KW-1133">Transmembrane helix</keyword>
<evidence type="ECO:0000256" key="11">
    <source>
        <dbReference type="RuleBase" id="RU362091"/>
    </source>
</evidence>
<feature type="transmembrane region" description="Helical" evidence="12">
    <location>
        <begin position="509"/>
        <end position="533"/>
    </location>
</feature>
<comment type="caution">
    <text evidence="13">The sequence shown here is derived from an EMBL/GenBank/DDBJ whole genome shotgun (WGS) entry which is preliminary data.</text>
</comment>
<feature type="transmembrane region" description="Helical" evidence="12">
    <location>
        <begin position="132"/>
        <end position="156"/>
    </location>
</feature>
<name>A0A146GC25_TERSA</name>
<evidence type="ECO:0000256" key="1">
    <source>
        <dbReference type="ARBA" id="ARBA00004651"/>
    </source>
</evidence>
<dbReference type="STRING" id="690879.TSACC_23186"/>
<dbReference type="Gene3D" id="1.20.1730.10">
    <property type="entry name" value="Sodium/glucose cotransporter"/>
    <property type="match status" value="1"/>
</dbReference>
<feature type="transmembrane region" description="Helical" evidence="12">
    <location>
        <begin position="199"/>
        <end position="217"/>
    </location>
</feature>
<keyword evidence="7" id="KW-0915">Sodium</keyword>
<keyword evidence="10" id="KW-0739">Sodium transport</keyword>
<gene>
    <name evidence="13" type="ORF">TSACC_23186</name>
</gene>
<dbReference type="CDD" id="cd11493">
    <property type="entry name" value="SLC5sbd_NIS-like_u1"/>
    <property type="match status" value="1"/>
</dbReference>
<dbReference type="AlphaFoldDB" id="A0A146GC25"/>
<keyword evidence="14" id="KW-1185">Reference proteome</keyword>
<keyword evidence="4" id="KW-1003">Cell membrane</keyword>
<dbReference type="PANTHER" id="PTHR42985:SF47">
    <property type="entry name" value="INTEGRAL MEMBRANE TRANSPORT PROTEIN"/>
    <property type="match status" value="1"/>
</dbReference>
<evidence type="ECO:0000313" key="14">
    <source>
        <dbReference type="Proteomes" id="UP000076023"/>
    </source>
</evidence>
<evidence type="ECO:0000256" key="5">
    <source>
        <dbReference type="ARBA" id="ARBA00022692"/>
    </source>
</evidence>
<evidence type="ECO:0000256" key="12">
    <source>
        <dbReference type="SAM" id="Phobius"/>
    </source>
</evidence>
<feature type="transmembrane region" description="Helical" evidence="12">
    <location>
        <begin position="429"/>
        <end position="453"/>
    </location>
</feature>
<accession>A0A146GC25</accession>
<evidence type="ECO:0000256" key="10">
    <source>
        <dbReference type="ARBA" id="ARBA00023201"/>
    </source>
</evidence>
<evidence type="ECO:0000256" key="9">
    <source>
        <dbReference type="ARBA" id="ARBA00023136"/>
    </source>
</evidence>
<feature type="transmembrane region" description="Helical" evidence="12">
    <location>
        <begin position="465"/>
        <end position="489"/>
    </location>
</feature>
<dbReference type="InterPro" id="IPR051163">
    <property type="entry name" value="Sodium:Solute_Symporter_SSF"/>
</dbReference>
<feature type="transmembrane region" description="Helical" evidence="12">
    <location>
        <begin position="6"/>
        <end position="29"/>
    </location>
</feature>
<keyword evidence="3" id="KW-0813">Transport</keyword>
<protein>
    <submittedName>
        <fullName evidence="13">Transporter, SSS family</fullName>
    </submittedName>
</protein>
<evidence type="ECO:0000256" key="3">
    <source>
        <dbReference type="ARBA" id="ARBA00022448"/>
    </source>
</evidence>
<dbReference type="GO" id="GO:0006814">
    <property type="term" value="P:sodium ion transport"/>
    <property type="evidence" value="ECO:0007669"/>
    <property type="project" value="UniProtKB-KW"/>
</dbReference>
<dbReference type="EMBL" id="BDCO01000002">
    <property type="protein sequence ID" value="GAT34753.1"/>
    <property type="molecule type" value="Genomic_DNA"/>
</dbReference>
<evidence type="ECO:0000313" key="13">
    <source>
        <dbReference type="EMBL" id="GAT34753.1"/>
    </source>
</evidence>
<comment type="subcellular location">
    <subcellularLocation>
        <location evidence="1">Cell membrane</location>
        <topology evidence="1">Multi-pass membrane protein</topology>
    </subcellularLocation>
</comment>
<dbReference type="GO" id="GO:0015293">
    <property type="term" value="F:symporter activity"/>
    <property type="evidence" value="ECO:0007669"/>
    <property type="project" value="TreeGrafter"/>
</dbReference>
<feature type="transmembrane region" description="Helical" evidence="12">
    <location>
        <begin position="298"/>
        <end position="321"/>
    </location>
</feature>
<dbReference type="Proteomes" id="UP000076023">
    <property type="component" value="Unassembled WGS sequence"/>
</dbReference>
<keyword evidence="9 12" id="KW-0472">Membrane</keyword>
<feature type="transmembrane region" description="Helical" evidence="12">
    <location>
        <begin position="80"/>
        <end position="100"/>
    </location>
</feature>
<feature type="transmembrane region" description="Helical" evidence="12">
    <location>
        <begin position="400"/>
        <end position="423"/>
    </location>
</feature>
<dbReference type="PROSITE" id="PS50283">
    <property type="entry name" value="NA_SOLUT_SYMP_3"/>
    <property type="match status" value="1"/>
</dbReference>
<sequence>MSGASGWGLAIDGVVILLYFLVIVGIGLYAGRNNKSLQDFALGGHKIPWWAVLASIVAAETSAATFLGTPAEGFKTRSFAYAQLAIGTVLARIIIAWLFIAPYFRYKVQSIYEFLTIRFGPRTKDTASSIFLLGRVLGIGVRLYLGGVILVVIWRFLFPGAPVTLETYFWGIVFITLVTTFYTAIGGIKAVVWTDLIQACLMLGAVVFALFTILNHIPGGLGEVHRQLSTQDTSMFQTGWDAAKPFGDALRGMLENPYTIMAALIGSTFLTMATHGTDQDMVQRMLTAENVAKSRFSLVLSGLADIPIVLAFLGVGMLLWVRYQVTPDSSLPSAHNEVFAYYIIHEMPVGIRGIIIAGVFATMMGSTSAALNALATAFIRDFYQPYIRPQATEQQSIRAARISTAVFGLLMILVATGAAYTVLETNITIIPLALGVLGYGYGSLLGVFLLGVLTEKRGNDVANVVAMLLGVVAVLFLGKVNLPGVSLHFQPDLHFQPVNWDFGTLMPAWWPAIAWPYYVFIGCTVTFLLAILFPRRESDPAQL</sequence>
<feature type="transmembrane region" description="Helical" evidence="12">
    <location>
        <begin position="258"/>
        <end position="277"/>
    </location>
</feature>
<evidence type="ECO:0000256" key="4">
    <source>
        <dbReference type="ARBA" id="ARBA00022475"/>
    </source>
</evidence>
<dbReference type="GO" id="GO:0005886">
    <property type="term" value="C:plasma membrane"/>
    <property type="evidence" value="ECO:0007669"/>
    <property type="project" value="UniProtKB-SubCell"/>
</dbReference>
<dbReference type="RefSeq" id="WP_075080362.1">
    <property type="nucleotide sequence ID" value="NZ_BDCO01000002.1"/>
</dbReference>
<dbReference type="InParanoid" id="A0A146GC25"/>